<dbReference type="AlphaFoldDB" id="A0A7J7Z716"/>
<feature type="compositionally biased region" description="Low complexity" evidence="1">
    <location>
        <begin position="166"/>
        <end position="180"/>
    </location>
</feature>
<gene>
    <name evidence="2" type="ORF">mMyoMyo1_010810</name>
</gene>
<feature type="region of interest" description="Disordered" evidence="1">
    <location>
        <begin position="132"/>
        <end position="208"/>
    </location>
</feature>
<evidence type="ECO:0000313" key="3">
    <source>
        <dbReference type="Proteomes" id="UP000527355"/>
    </source>
</evidence>
<feature type="region of interest" description="Disordered" evidence="1">
    <location>
        <begin position="1"/>
        <end position="102"/>
    </location>
</feature>
<keyword evidence="3" id="KW-1185">Reference proteome</keyword>
<organism evidence="2 3">
    <name type="scientific">Myotis myotis</name>
    <name type="common">Greater mouse-eared bat</name>
    <name type="synonym">Vespertilio myotis</name>
    <dbReference type="NCBI Taxonomy" id="51298"/>
    <lineage>
        <taxon>Eukaryota</taxon>
        <taxon>Metazoa</taxon>
        <taxon>Chordata</taxon>
        <taxon>Craniata</taxon>
        <taxon>Vertebrata</taxon>
        <taxon>Euteleostomi</taxon>
        <taxon>Mammalia</taxon>
        <taxon>Eutheria</taxon>
        <taxon>Laurasiatheria</taxon>
        <taxon>Chiroptera</taxon>
        <taxon>Yangochiroptera</taxon>
        <taxon>Vespertilionidae</taxon>
        <taxon>Myotis</taxon>
    </lineage>
</organism>
<feature type="compositionally biased region" description="Low complexity" evidence="1">
    <location>
        <begin position="43"/>
        <end position="52"/>
    </location>
</feature>
<reference evidence="2 3" key="1">
    <citation type="journal article" date="2020" name="Nature">
        <title>Six reference-quality genomes reveal evolution of bat adaptations.</title>
        <authorList>
            <person name="Jebb D."/>
            <person name="Huang Z."/>
            <person name="Pippel M."/>
            <person name="Hughes G.M."/>
            <person name="Lavrichenko K."/>
            <person name="Devanna P."/>
            <person name="Winkler S."/>
            <person name="Jermiin L.S."/>
            <person name="Skirmuntt E.C."/>
            <person name="Katzourakis A."/>
            <person name="Burkitt-Gray L."/>
            <person name="Ray D.A."/>
            <person name="Sullivan K.A.M."/>
            <person name="Roscito J.G."/>
            <person name="Kirilenko B.M."/>
            <person name="Davalos L.M."/>
            <person name="Corthals A.P."/>
            <person name="Power M.L."/>
            <person name="Jones G."/>
            <person name="Ransome R.D."/>
            <person name="Dechmann D.K.N."/>
            <person name="Locatelli A.G."/>
            <person name="Puechmaille S.J."/>
            <person name="Fedrigo O."/>
            <person name="Jarvis E.D."/>
            <person name="Hiller M."/>
            <person name="Vernes S.C."/>
            <person name="Myers E.W."/>
            <person name="Teeling E.C."/>
        </authorList>
    </citation>
    <scope>NUCLEOTIDE SEQUENCE [LARGE SCALE GENOMIC DNA]</scope>
    <source>
        <strain evidence="2">MMyoMyo1</strain>
        <tissue evidence="2">Flight muscle</tissue>
    </source>
</reference>
<dbReference type="Proteomes" id="UP000527355">
    <property type="component" value="Unassembled WGS sequence"/>
</dbReference>
<feature type="compositionally biased region" description="Polar residues" evidence="1">
    <location>
        <begin position="53"/>
        <end position="65"/>
    </location>
</feature>
<protein>
    <submittedName>
        <fullName evidence="2">Uncharacterized protein</fullName>
    </submittedName>
</protein>
<sequence>MGVRSGLPGRPHTHLPGMTGAAAPPPGKVAGTGEQGGRKDRPAVAVVDPAVASTGSGTRRASPTSCRDARGAGWAEGPGSQAGAAAVGRRGGRSPLWPQRGTRWPVTVAEGCPLRWQVKAVKMPVEQTCWRRSRGASPGGGGFTLWLAASGPSRPRGLSSVQAGEPTDTASTPDASTSPSGRPQDAELLGGCAAGRKRVRGPDRLSGR</sequence>
<dbReference type="EMBL" id="JABWUV010000003">
    <property type="protein sequence ID" value="KAF6369490.1"/>
    <property type="molecule type" value="Genomic_DNA"/>
</dbReference>
<name>A0A7J7Z716_MYOMY</name>
<comment type="caution">
    <text evidence="2">The sequence shown here is derived from an EMBL/GenBank/DDBJ whole genome shotgun (WGS) entry which is preliminary data.</text>
</comment>
<proteinExistence type="predicted"/>
<evidence type="ECO:0000313" key="2">
    <source>
        <dbReference type="EMBL" id="KAF6369490.1"/>
    </source>
</evidence>
<accession>A0A7J7Z716</accession>
<evidence type="ECO:0000256" key="1">
    <source>
        <dbReference type="SAM" id="MobiDB-lite"/>
    </source>
</evidence>